<name>A0A0N1PGH7_PAPXU</name>
<evidence type="ECO:0000313" key="12">
    <source>
        <dbReference type="Proteomes" id="UP000053268"/>
    </source>
</evidence>
<comment type="catalytic activity">
    <reaction evidence="9">
        <text>tRNA(Trp) + L-tryptophan + ATP = L-tryptophyl-tRNA(Trp) + AMP + diphosphate + H(+)</text>
        <dbReference type="Rhea" id="RHEA:24080"/>
        <dbReference type="Rhea" id="RHEA-COMP:9671"/>
        <dbReference type="Rhea" id="RHEA-COMP:9705"/>
        <dbReference type="ChEBI" id="CHEBI:15378"/>
        <dbReference type="ChEBI" id="CHEBI:30616"/>
        <dbReference type="ChEBI" id="CHEBI:33019"/>
        <dbReference type="ChEBI" id="CHEBI:57912"/>
        <dbReference type="ChEBI" id="CHEBI:78442"/>
        <dbReference type="ChEBI" id="CHEBI:78535"/>
        <dbReference type="ChEBI" id="CHEBI:456215"/>
        <dbReference type="EC" id="6.1.1.2"/>
    </reaction>
</comment>
<dbReference type="GO" id="GO:0005737">
    <property type="term" value="C:cytoplasm"/>
    <property type="evidence" value="ECO:0007669"/>
    <property type="project" value="TreeGrafter"/>
</dbReference>
<accession>A0A0N1PGH7</accession>
<feature type="region of interest" description="Disordered" evidence="10">
    <location>
        <begin position="1"/>
        <end position="21"/>
    </location>
</feature>
<dbReference type="Proteomes" id="UP000053268">
    <property type="component" value="Unassembled WGS sequence"/>
</dbReference>
<keyword evidence="7 11" id="KW-0030">Aminoacyl-tRNA synthetase</keyword>
<keyword evidence="3" id="KW-0436">Ligase</keyword>
<organism evidence="11 12">
    <name type="scientific">Papilio xuthus</name>
    <name type="common">Asian swallowtail butterfly</name>
    <dbReference type="NCBI Taxonomy" id="66420"/>
    <lineage>
        <taxon>Eukaryota</taxon>
        <taxon>Metazoa</taxon>
        <taxon>Ecdysozoa</taxon>
        <taxon>Arthropoda</taxon>
        <taxon>Hexapoda</taxon>
        <taxon>Insecta</taxon>
        <taxon>Pterygota</taxon>
        <taxon>Neoptera</taxon>
        <taxon>Endopterygota</taxon>
        <taxon>Lepidoptera</taxon>
        <taxon>Glossata</taxon>
        <taxon>Ditrysia</taxon>
        <taxon>Papilionoidea</taxon>
        <taxon>Papilionidae</taxon>
        <taxon>Papilioninae</taxon>
        <taxon>Papilio</taxon>
    </lineage>
</organism>
<keyword evidence="12" id="KW-1185">Reference proteome</keyword>
<evidence type="ECO:0000256" key="7">
    <source>
        <dbReference type="ARBA" id="ARBA00023146"/>
    </source>
</evidence>
<sequence length="99" mass="11438">MRINKYAFSGGQATVEEHREKGGNTDVDISFKYLTFFLEDDDHLASIKKSYESGEMLTGELKKIAIDTITPIIQEYQARRAQVTDDVMQEFFKIRQIKV</sequence>
<gene>
    <name evidence="11" type="ORF">RR46_00404</name>
</gene>
<dbReference type="PANTHER" id="PTHR10055:SF1">
    <property type="entry name" value="TRYPTOPHAN--TRNA LIGASE, CYTOPLASMIC"/>
    <property type="match status" value="1"/>
</dbReference>
<dbReference type="SUPFAM" id="SSF52374">
    <property type="entry name" value="Nucleotidylyl transferase"/>
    <property type="match status" value="1"/>
</dbReference>
<evidence type="ECO:0000256" key="8">
    <source>
        <dbReference type="ARBA" id="ARBA00030268"/>
    </source>
</evidence>
<evidence type="ECO:0000256" key="10">
    <source>
        <dbReference type="SAM" id="MobiDB-lite"/>
    </source>
</evidence>
<evidence type="ECO:0000256" key="5">
    <source>
        <dbReference type="ARBA" id="ARBA00022840"/>
    </source>
</evidence>
<evidence type="ECO:0000313" key="11">
    <source>
        <dbReference type="EMBL" id="KPJ05481.1"/>
    </source>
</evidence>
<dbReference type="EC" id="6.1.1.2" evidence="2"/>
<dbReference type="AlphaFoldDB" id="A0A0N1PGH7"/>
<dbReference type="GO" id="GO:0004830">
    <property type="term" value="F:tryptophan-tRNA ligase activity"/>
    <property type="evidence" value="ECO:0007669"/>
    <property type="project" value="UniProtKB-EC"/>
</dbReference>
<dbReference type="PANTHER" id="PTHR10055">
    <property type="entry name" value="TRYPTOPHANYL-TRNA SYNTHETASE"/>
    <property type="match status" value="1"/>
</dbReference>
<dbReference type="FunFam" id="1.10.240.10:FF:000007">
    <property type="entry name" value="Tryptophan--tRNA ligase"/>
    <property type="match status" value="1"/>
</dbReference>
<evidence type="ECO:0000256" key="9">
    <source>
        <dbReference type="ARBA" id="ARBA00049929"/>
    </source>
</evidence>
<evidence type="ECO:0000256" key="1">
    <source>
        <dbReference type="ARBA" id="ARBA00005594"/>
    </source>
</evidence>
<dbReference type="STRING" id="66420.A0A0N1PGH7"/>
<evidence type="ECO:0000256" key="2">
    <source>
        <dbReference type="ARBA" id="ARBA00013161"/>
    </source>
</evidence>
<reference evidence="11 12" key="1">
    <citation type="journal article" date="2015" name="Nat. Commun.">
        <title>Outbred genome sequencing and CRISPR/Cas9 gene editing in butterflies.</title>
        <authorList>
            <person name="Li X."/>
            <person name="Fan D."/>
            <person name="Zhang W."/>
            <person name="Liu G."/>
            <person name="Zhang L."/>
            <person name="Zhao L."/>
            <person name="Fang X."/>
            <person name="Chen L."/>
            <person name="Dong Y."/>
            <person name="Chen Y."/>
            <person name="Ding Y."/>
            <person name="Zhao R."/>
            <person name="Feng M."/>
            <person name="Zhu Y."/>
            <person name="Feng Y."/>
            <person name="Jiang X."/>
            <person name="Zhu D."/>
            <person name="Xiang H."/>
            <person name="Feng X."/>
            <person name="Li S."/>
            <person name="Wang J."/>
            <person name="Zhang G."/>
            <person name="Kronforst M.R."/>
            <person name="Wang W."/>
        </authorList>
    </citation>
    <scope>NUCLEOTIDE SEQUENCE [LARGE SCALE GENOMIC DNA]</scope>
    <source>
        <strain evidence="11">Ya'a_city_454_Px</strain>
        <tissue evidence="11">Whole body</tissue>
    </source>
</reference>
<keyword evidence="6" id="KW-0648">Protein biosynthesis</keyword>
<evidence type="ECO:0000256" key="6">
    <source>
        <dbReference type="ARBA" id="ARBA00022917"/>
    </source>
</evidence>
<evidence type="ECO:0000256" key="4">
    <source>
        <dbReference type="ARBA" id="ARBA00022741"/>
    </source>
</evidence>
<dbReference type="Gene3D" id="1.10.240.10">
    <property type="entry name" value="Tyrosyl-Transfer RNA Synthetase"/>
    <property type="match status" value="1"/>
</dbReference>
<keyword evidence="5" id="KW-0067">ATP-binding</keyword>
<evidence type="ECO:0000256" key="3">
    <source>
        <dbReference type="ARBA" id="ARBA00022598"/>
    </source>
</evidence>
<dbReference type="EMBL" id="KQ458711">
    <property type="protein sequence ID" value="KPJ05481.1"/>
    <property type="molecule type" value="Genomic_DNA"/>
</dbReference>
<proteinExistence type="inferred from homology"/>
<comment type="similarity">
    <text evidence="1">Belongs to the class-I aminoacyl-tRNA synthetase family.</text>
</comment>
<dbReference type="GO" id="GO:0006436">
    <property type="term" value="P:tryptophanyl-tRNA aminoacylation"/>
    <property type="evidence" value="ECO:0007669"/>
    <property type="project" value="TreeGrafter"/>
</dbReference>
<keyword evidence="4" id="KW-0547">Nucleotide-binding</keyword>
<dbReference type="GO" id="GO:0005524">
    <property type="term" value="F:ATP binding"/>
    <property type="evidence" value="ECO:0007669"/>
    <property type="project" value="UniProtKB-KW"/>
</dbReference>
<protein>
    <recommendedName>
        <fullName evidence="2">tryptophan--tRNA ligase</fullName>
        <ecNumber evidence="2">6.1.1.2</ecNumber>
    </recommendedName>
    <alternativeName>
        <fullName evidence="8">Tryptophanyl-tRNA synthetase</fullName>
    </alternativeName>
</protein>